<proteinExistence type="predicted"/>
<dbReference type="RefSeq" id="WP_005965118.1">
    <property type="nucleotide sequence ID" value="NZ_CP040505.1"/>
</dbReference>
<gene>
    <name evidence="3" type="ORF">HMPREF9004_1970</name>
</gene>
<name>N6W454_9ACTO</name>
<dbReference type="PATRIC" id="fig|888050.3.peg.1887"/>
<comment type="caution">
    <text evidence="3">The sequence shown here is derived from an EMBL/GenBank/DDBJ whole genome shotgun (WGS) entry which is preliminary data.</text>
</comment>
<feature type="compositionally biased region" description="Basic and acidic residues" evidence="1">
    <location>
        <begin position="105"/>
        <end position="116"/>
    </location>
</feature>
<evidence type="ECO:0000313" key="3">
    <source>
        <dbReference type="EMBL" id="ENO17305.1"/>
    </source>
</evidence>
<dbReference type="AlphaFoldDB" id="N6W454"/>
<evidence type="ECO:0000256" key="1">
    <source>
        <dbReference type="SAM" id="MobiDB-lite"/>
    </source>
</evidence>
<sequence length="229" mass="25349">MINTGHTEEPAKTHTPTTHNRYHTRCQMNSIAFRFSSVSLWPLVSVHEKDVPIHTSALELVHPDSSFINTVRLLTQRGSTIMWKKLAVIVTSGALALSMSACGEKDDAKSGAKEGTQDTVSAAPEQKKSDTATADMDLDEFLAAYESCVDEYVAFSEKFKESSNPLSLTQEAAELQQKAETFTQEAEKWKVESLSEEELSRLGEVMERCSQKMLTVLDNLNEGAKKMLG</sequence>
<feature type="domain" description="DUF6591" evidence="2">
    <location>
        <begin position="103"/>
        <end position="216"/>
    </location>
</feature>
<dbReference type="Pfam" id="PF20234">
    <property type="entry name" value="DUF6591"/>
    <property type="match status" value="1"/>
</dbReference>
<dbReference type="HOGENOM" id="CLU_1207728_0_0_11"/>
<organism evidence="3 4">
    <name type="scientific">Schaalia cardiffensis F0333</name>
    <dbReference type="NCBI Taxonomy" id="888050"/>
    <lineage>
        <taxon>Bacteria</taxon>
        <taxon>Bacillati</taxon>
        <taxon>Actinomycetota</taxon>
        <taxon>Actinomycetes</taxon>
        <taxon>Actinomycetales</taxon>
        <taxon>Actinomycetaceae</taxon>
        <taxon>Schaalia</taxon>
    </lineage>
</organism>
<accession>N6W454</accession>
<reference evidence="3 4" key="1">
    <citation type="submission" date="2013-03" db="EMBL/GenBank/DDBJ databases">
        <title>Reference genome for the Human Microbiome Project.</title>
        <authorList>
            <person name="Aqrawi P."/>
            <person name="Ayvaz T."/>
            <person name="Bess C."/>
            <person name="Blankenburg K."/>
            <person name="Coyle M."/>
            <person name="Deng J."/>
            <person name="Forbes L."/>
            <person name="Fowler G."/>
            <person name="Francisco L."/>
            <person name="Fu Q."/>
            <person name="Gibbs R."/>
            <person name="Gross S."/>
            <person name="Gubbala S."/>
            <person name="Hale W."/>
            <person name="Hemphill L."/>
            <person name="Highlander S."/>
            <person name="Hirani K."/>
            <person name="Jackson L."/>
            <person name="Jakkamsetti A."/>
            <person name="Javaid M."/>
            <person name="Jayaseelan J.C."/>
            <person name="Jiang H."/>
            <person name="Joshi V."/>
            <person name="Korchina V."/>
            <person name="Kovar C."/>
            <person name="Lara F."/>
            <person name="Lee S."/>
            <person name="Liu Y."/>
            <person name="Mata R."/>
            <person name="Mathew T."/>
            <person name="Munidasa M."/>
            <person name="Muzny D."/>
            <person name="Nazareth L."/>
            <person name="Ngo R."/>
            <person name="Nguyen L."/>
            <person name="Nguyen N."/>
            <person name="Okwuonu G."/>
            <person name="Ongeri F."/>
            <person name="Palculict T."/>
            <person name="Patil S."/>
            <person name="Petrosino J."/>
            <person name="Pham C."/>
            <person name="Pham P."/>
            <person name="Pu L.-L."/>
            <person name="Qin X."/>
            <person name="Qu J."/>
            <person name="Reid J."/>
            <person name="Ross M."/>
            <person name="Ruth R."/>
            <person name="Saada N."/>
            <person name="San Lucas F."/>
            <person name="Santibanez J."/>
            <person name="Shang Y."/>
            <person name="Simmons D."/>
            <person name="Song X.-Z."/>
            <person name="Tang L.-Y."/>
            <person name="Thornton R."/>
            <person name="Warren J."/>
            <person name="Weissenberger G."/>
            <person name="Wilczek-Boney K."/>
            <person name="Worley K."/>
            <person name="Youmans B."/>
            <person name="Zhang J."/>
            <person name="Zhang L."/>
            <person name="Zhao Z."/>
            <person name="Zhou C."/>
            <person name="Zhu D."/>
            <person name="Zhu Y."/>
        </authorList>
    </citation>
    <scope>NUCLEOTIDE SEQUENCE [LARGE SCALE GENOMIC DNA]</scope>
    <source>
        <strain evidence="3 4">F0333</strain>
    </source>
</reference>
<dbReference type="Proteomes" id="UP000013015">
    <property type="component" value="Unassembled WGS sequence"/>
</dbReference>
<feature type="region of interest" description="Disordered" evidence="1">
    <location>
        <begin position="1"/>
        <end position="21"/>
    </location>
</feature>
<evidence type="ECO:0000313" key="4">
    <source>
        <dbReference type="Proteomes" id="UP000013015"/>
    </source>
</evidence>
<dbReference type="InterPro" id="IPR046526">
    <property type="entry name" value="DUF6591"/>
</dbReference>
<dbReference type="eggNOG" id="ENOG5031B34">
    <property type="taxonomic scope" value="Bacteria"/>
</dbReference>
<dbReference type="EMBL" id="AQHZ01000030">
    <property type="protein sequence ID" value="ENO17305.1"/>
    <property type="molecule type" value="Genomic_DNA"/>
</dbReference>
<feature type="region of interest" description="Disordered" evidence="1">
    <location>
        <begin position="105"/>
        <end position="132"/>
    </location>
</feature>
<evidence type="ECO:0000259" key="2">
    <source>
        <dbReference type="Pfam" id="PF20234"/>
    </source>
</evidence>
<feature type="compositionally biased region" description="Basic and acidic residues" evidence="1">
    <location>
        <begin position="1"/>
        <end position="12"/>
    </location>
</feature>
<keyword evidence="4" id="KW-1185">Reference proteome</keyword>
<protein>
    <submittedName>
        <fullName evidence="3">PRTRC system protein E</fullName>
    </submittedName>
</protein>